<protein>
    <submittedName>
        <fullName evidence="2">Uncharacterized protein</fullName>
    </submittedName>
</protein>
<dbReference type="AlphaFoldDB" id="A0AAW2FN53"/>
<proteinExistence type="predicted"/>
<evidence type="ECO:0000313" key="2">
    <source>
        <dbReference type="EMBL" id="KAL0115816.1"/>
    </source>
</evidence>
<reference evidence="2 3" key="1">
    <citation type="submission" date="2023-03" db="EMBL/GenBank/DDBJ databases">
        <title>High recombination rates correlate with genetic variation in Cardiocondyla obscurior ants.</title>
        <authorList>
            <person name="Errbii M."/>
        </authorList>
    </citation>
    <scope>NUCLEOTIDE SEQUENCE [LARGE SCALE GENOMIC DNA]</scope>
    <source>
        <strain evidence="2">Alpha-2009</strain>
        <tissue evidence="2">Whole body</tissue>
    </source>
</reference>
<name>A0AAW2FN53_9HYME</name>
<dbReference type="Proteomes" id="UP001430953">
    <property type="component" value="Unassembled WGS sequence"/>
</dbReference>
<feature type="region of interest" description="Disordered" evidence="1">
    <location>
        <begin position="68"/>
        <end position="89"/>
    </location>
</feature>
<organism evidence="2 3">
    <name type="scientific">Cardiocondyla obscurior</name>
    <dbReference type="NCBI Taxonomy" id="286306"/>
    <lineage>
        <taxon>Eukaryota</taxon>
        <taxon>Metazoa</taxon>
        <taxon>Ecdysozoa</taxon>
        <taxon>Arthropoda</taxon>
        <taxon>Hexapoda</taxon>
        <taxon>Insecta</taxon>
        <taxon>Pterygota</taxon>
        <taxon>Neoptera</taxon>
        <taxon>Endopterygota</taxon>
        <taxon>Hymenoptera</taxon>
        <taxon>Apocrita</taxon>
        <taxon>Aculeata</taxon>
        <taxon>Formicoidea</taxon>
        <taxon>Formicidae</taxon>
        <taxon>Myrmicinae</taxon>
        <taxon>Cardiocondyla</taxon>
    </lineage>
</organism>
<feature type="compositionally biased region" description="Polar residues" evidence="1">
    <location>
        <begin position="79"/>
        <end position="89"/>
    </location>
</feature>
<evidence type="ECO:0000256" key="1">
    <source>
        <dbReference type="SAM" id="MobiDB-lite"/>
    </source>
</evidence>
<keyword evidence="3" id="KW-1185">Reference proteome</keyword>
<evidence type="ECO:0000313" key="3">
    <source>
        <dbReference type="Proteomes" id="UP001430953"/>
    </source>
</evidence>
<gene>
    <name evidence="2" type="ORF">PUN28_010991</name>
</gene>
<sequence length="161" mass="18675">MKSIYHIIMEHETMNIDVFFLYERATAKPRILKIENFTGKVKILKRQKLDERIQFLPWRLILIDESPPRTSETIDESPPRTSENLPKNIGTQAEISSTDTGIQVGILTAETGTQAEIFWRNRATQTEENYPLKNPGDEKWGPILVTLTKPHLSFRERRQGK</sequence>
<accession>A0AAW2FN53</accession>
<dbReference type="EMBL" id="JADYXP020000010">
    <property type="protein sequence ID" value="KAL0115816.1"/>
    <property type="molecule type" value="Genomic_DNA"/>
</dbReference>
<comment type="caution">
    <text evidence="2">The sequence shown here is derived from an EMBL/GenBank/DDBJ whole genome shotgun (WGS) entry which is preliminary data.</text>
</comment>